<name>A0ABP8R739_9SPHI</name>
<evidence type="ECO:0000259" key="1">
    <source>
        <dbReference type="Pfam" id="PF04536"/>
    </source>
</evidence>
<reference evidence="3" key="1">
    <citation type="journal article" date="2019" name="Int. J. Syst. Evol. Microbiol.">
        <title>The Global Catalogue of Microorganisms (GCM) 10K type strain sequencing project: providing services to taxonomists for standard genome sequencing and annotation.</title>
        <authorList>
            <consortium name="The Broad Institute Genomics Platform"/>
            <consortium name="The Broad Institute Genome Sequencing Center for Infectious Disease"/>
            <person name="Wu L."/>
            <person name="Ma J."/>
        </authorList>
    </citation>
    <scope>NUCLEOTIDE SEQUENCE [LARGE SCALE GENOMIC DNA]</scope>
    <source>
        <strain evidence="3">JCM 17858</strain>
    </source>
</reference>
<gene>
    <name evidence="2" type="ORF">GCM10023173_23470</name>
</gene>
<dbReference type="PANTHER" id="PTHR30373:SF8">
    <property type="entry name" value="BLL7265 PROTEIN"/>
    <property type="match status" value="1"/>
</dbReference>
<evidence type="ECO:0000313" key="3">
    <source>
        <dbReference type="Proteomes" id="UP001500394"/>
    </source>
</evidence>
<dbReference type="PANTHER" id="PTHR30373">
    <property type="entry name" value="UPF0603 PROTEIN YGCG"/>
    <property type="match status" value="1"/>
</dbReference>
<dbReference type="Pfam" id="PF04536">
    <property type="entry name" value="TPM_phosphatase"/>
    <property type="match status" value="1"/>
</dbReference>
<sequence length="144" mass="16507">MALFNEEEQERVVHAINVAENLTSGEIRVVVENVVGQDTTAFDKAKSYFEKLNMHKTVQRNGVLIYLAIADHQFAIIGDAGINKVVPDNFWEITKDKMLFHFRQGNYVRGLVEGIQEAGEQLRQYFPRQDDDINELPNDIHFGN</sequence>
<organism evidence="2 3">
    <name type="scientific">Sphingobacterium thermophilum</name>
    <dbReference type="NCBI Taxonomy" id="768534"/>
    <lineage>
        <taxon>Bacteria</taxon>
        <taxon>Pseudomonadati</taxon>
        <taxon>Bacteroidota</taxon>
        <taxon>Sphingobacteriia</taxon>
        <taxon>Sphingobacteriales</taxon>
        <taxon>Sphingobacteriaceae</taxon>
        <taxon>Sphingobacterium</taxon>
    </lineage>
</organism>
<feature type="domain" description="TPM" evidence="1">
    <location>
        <begin position="3"/>
        <end position="120"/>
    </location>
</feature>
<dbReference type="InterPro" id="IPR007621">
    <property type="entry name" value="TPM_dom"/>
</dbReference>
<dbReference type="EMBL" id="BAABGR010000035">
    <property type="protein sequence ID" value="GAA4519863.1"/>
    <property type="molecule type" value="Genomic_DNA"/>
</dbReference>
<dbReference type="RefSeq" id="WP_345068665.1">
    <property type="nucleotide sequence ID" value="NZ_BAABGR010000035.1"/>
</dbReference>
<protein>
    <submittedName>
        <fullName evidence="2">TPM domain-containing protein</fullName>
    </submittedName>
</protein>
<proteinExistence type="predicted"/>
<comment type="caution">
    <text evidence="2">The sequence shown here is derived from an EMBL/GenBank/DDBJ whole genome shotgun (WGS) entry which is preliminary data.</text>
</comment>
<keyword evidence="3" id="KW-1185">Reference proteome</keyword>
<evidence type="ECO:0000313" key="2">
    <source>
        <dbReference type="EMBL" id="GAA4519863.1"/>
    </source>
</evidence>
<dbReference type="Proteomes" id="UP001500394">
    <property type="component" value="Unassembled WGS sequence"/>
</dbReference>
<accession>A0ABP8R739</accession>
<dbReference type="Gene3D" id="3.10.310.50">
    <property type="match status" value="1"/>
</dbReference>